<dbReference type="SUPFAM" id="SSF160582">
    <property type="entry name" value="MbtH-like"/>
    <property type="match status" value="1"/>
</dbReference>
<evidence type="ECO:0000313" key="3">
    <source>
        <dbReference type="Proteomes" id="UP000269998"/>
    </source>
</evidence>
<evidence type="ECO:0000259" key="1">
    <source>
        <dbReference type="SMART" id="SM00923"/>
    </source>
</evidence>
<dbReference type="GO" id="GO:0019290">
    <property type="term" value="P:siderophore biosynthetic process"/>
    <property type="evidence" value="ECO:0007669"/>
    <property type="project" value="TreeGrafter"/>
</dbReference>
<feature type="domain" description="MbtH-like" evidence="1">
    <location>
        <begin position="10"/>
        <end position="60"/>
    </location>
</feature>
<dbReference type="EMBL" id="LR130759">
    <property type="protein sequence ID" value="VDM87527.1"/>
    <property type="molecule type" value="Genomic_DNA"/>
</dbReference>
<dbReference type="KEGG" id="mbai:MB901379_01071"/>
<dbReference type="Pfam" id="PF03621">
    <property type="entry name" value="MbtH"/>
    <property type="match status" value="1"/>
</dbReference>
<dbReference type="Proteomes" id="UP000269998">
    <property type="component" value="Chromosome"/>
</dbReference>
<name>A0A3S4BG64_9MYCO</name>
<dbReference type="PANTHER" id="PTHR38444:SF1">
    <property type="entry name" value="ENTEROBACTIN BIOSYNTHESIS PROTEIN YBDZ"/>
    <property type="match status" value="1"/>
</dbReference>
<keyword evidence="3" id="KW-1185">Reference proteome</keyword>
<dbReference type="AlphaFoldDB" id="A0A3S4BG64"/>
<proteinExistence type="predicted"/>
<sequence>MESWEPLTVNPFDDDNGIFYVLVNDEDQHSLWPVYADIPAGWRVVFGEAARSACLDFIDEHWTDIRPKSLRERLTQERTTGA</sequence>
<dbReference type="InterPro" id="IPR038020">
    <property type="entry name" value="MbtH-like_sf"/>
</dbReference>
<accession>A0A3S4BG64</accession>
<gene>
    <name evidence="2" type="ORF">MB901379_01071</name>
</gene>
<reference evidence="3" key="1">
    <citation type="submission" date="2018-02" db="EMBL/GenBank/DDBJ databases">
        <authorList>
            <person name="Seth-Smith MB H."/>
            <person name="Seth-Smith H."/>
        </authorList>
    </citation>
    <scope>NUCLEOTIDE SEQUENCE [LARGE SCALE GENOMIC DNA]</scope>
</reference>
<dbReference type="SMART" id="SM00923">
    <property type="entry name" value="MbtH"/>
    <property type="match status" value="1"/>
</dbReference>
<organism evidence="2 3">
    <name type="scientific">Mycobacterium basiliense</name>
    <dbReference type="NCBI Taxonomy" id="2094119"/>
    <lineage>
        <taxon>Bacteria</taxon>
        <taxon>Bacillati</taxon>
        <taxon>Actinomycetota</taxon>
        <taxon>Actinomycetes</taxon>
        <taxon>Mycobacteriales</taxon>
        <taxon>Mycobacteriaceae</taxon>
        <taxon>Mycobacterium</taxon>
    </lineage>
</organism>
<protein>
    <submittedName>
        <fullName evidence="2">MbtH-like protein</fullName>
    </submittedName>
</protein>
<dbReference type="Gene3D" id="3.90.820.10">
    <property type="entry name" value="Structural Genomics, Unknown Function 30-nov-00 1gh9 Mol_id"/>
    <property type="match status" value="1"/>
</dbReference>
<evidence type="ECO:0000313" key="2">
    <source>
        <dbReference type="EMBL" id="VDM87527.1"/>
    </source>
</evidence>
<dbReference type="InterPro" id="IPR005153">
    <property type="entry name" value="MbtH-like_dom"/>
</dbReference>
<dbReference type="PANTHER" id="PTHR38444">
    <property type="entry name" value="ENTEROBACTIN BIOSYNTHESIS PROTEIN YBDZ"/>
    <property type="match status" value="1"/>
</dbReference>
<dbReference type="InterPro" id="IPR037407">
    <property type="entry name" value="MLP_fam"/>
</dbReference>
<dbReference type="GO" id="GO:0005829">
    <property type="term" value="C:cytosol"/>
    <property type="evidence" value="ECO:0007669"/>
    <property type="project" value="TreeGrafter"/>
</dbReference>